<dbReference type="InterPro" id="IPR006603">
    <property type="entry name" value="PQ-loop_rpt"/>
</dbReference>
<dbReference type="PATRIC" id="fig|1319815.3.peg.2794"/>
<keyword evidence="4 5" id="KW-0472">Membrane</keyword>
<keyword evidence="7" id="KW-1185">Reference proteome</keyword>
<dbReference type="SMART" id="SM00679">
    <property type="entry name" value="CTNS"/>
    <property type="match status" value="1"/>
</dbReference>
<evidence type="ECO:0000256" key="2">
    <source>
        <dbReference type="ARBA" id="ARBA00022692"/>
    </source>
</evidence>
<dbReference type="RefSeq" id="WP_023052467.1">
    <property type="nucleotide sequence ID" value="NZ_CP173060.2"/>
</dbReference>
<evidence type="ECO:0000256" key="3">
    <source>
        <dbReference type="ARBA" id="ARBA00022989"/>
    </source>
</evidence>
<dbReference type="AlphaFoldDB" id="U7UV41"/>
<dbReference type="Proteomes" id="UP000017081">
    <property type="component" value="Unassembled WGS sequence"/>
</dbReference>
<name>U7UV41_9FUSO</name>
<comment type="subcellular location">
    <subcellularLocation>
        <location evidence="1">Membrane</location>
        <topology evidence="1">Multi-pass membrane protein</topology>
    </subcellularLocation>
</comment>
<dbReference type="EMBL" id="AXZF01000202">
    <property type="protein sequence ID" value="ERT63180.1"/>
    <property type="molecule type" value="Genomic_DNA"/>
</dbReference>
<dbReference type="NCBIfam" id="NF037968">
    <property type="entry name" value="SemiSWEET_2"/>
    <property type="match status" value="1"/>
</dbReference>
<keyword evidence="2 5" id="KW-0812">Transmembrane</keyword>
<evidence type="ECO:0000256" key="1">
    <source>
        <dbReference type="ARBA" id="ARBA00004141"/>
    </source>
</evidence>
<dbReference type="Gene3D" id="1.20.1280.290">
    <property type="match status" value="1"/>
</dbReference>
<accession>U7UV41</accession>
<reference evidence="6 7" key="1">
    <citation type="submission" date="2013-08" db="EMBL/GenBank/DDBJ databases">
        <authorList>
            <person name="Weinstock G."/>
            <person name="Sodergren E."/>
            <person name="Wylie T."/>
            <person name="Fulton L."/>
            <person name="Fulton R."/>
            <person name="Fronick C."/>
            <person name="O'Laughlin M."/>
            <person name="Godfrey J."/>
            <person name="Miner T."/>
            <person name="Herter B."/>
            <person name="Appelbaum E."/>
            <person name="Cordes M."/>
            <person name="Lek S."/>
            <person name="Wollam A."/>
            <person name="Pepin K.H."/>
            <person name="Palsikar V.B."/>
            <person name="Mitreva M."/>
            <person name="Wilson R.K."/>
        </authorList>
    </citation>
    <scope>NUCLEOTIDE SEQUENCE [LARGE SCALE GENOMIC DNA]</scope>
    <source>
        <strain evidence="6 7">ATCC BAA-474</strain>
    </source>
</reference>
<sequence length="85" mass="9447">MENIIDTIGYCAALLTTLSFLPQAIKTIKTKDTSGISLIMYSMFTLGVFGWLVYGFIKNDIPLIMANLVTLSLAGIILRLKIKYK</sequence>
<dbReference type="Pfam" id="PF04193">
    <property type="entry name" value="PQ-loop"/>
    <property type="match status" value="1"/>
</dbReference>
<gene>
    <name evidence="6" type="ORF">HMPREF0202_02950</name>
</gene>
<dbReference type="eggNOG" id="COG4095">
    <property type="taxonomic scope" value="Bacteria"/>
</dbReference>
<evidence type="ECO:0000256" key="5">
    <source>
        <dbReference type="SAM" id="Phobius"/>
    </source>
</evidence>
<evidence type="ECO:0000256" key="4">
    <source>
        <dbReference type="ARBA" id="ARBA00023136"/>
    </source>
</evidence>
<comment type="caution">
    <text evidence="6">The sequence shown here is derived from an EMBL/GenBank/DDBJ whole genome shotgun (WGS) entry which is preliminary data.</text>
</comment>
<dbReference type="STRING" id="1319815.HMPREF0202_02950"/>
<evidence type="ECO:0000313" key="6">
    <source>
        <dbReference type="EMBL" id="ERT63180.1"/>
    </source>
</evidence>
<dbReference type="GO" id="GO:0016020">
    <property type="term" value="C:membrane"/>
    <property type="evidence" value="ECO:0007669"/>
    <property type="project" value="UniProtKB-SubCell"/>
</dbReference>
<keyword evidence="3 5" id="KW-1133">Transmembrane helix</keyword>
<dbReference type="GO" id="GO:0051119">
    <property type="term" value="F:sugar transmembrane transporter activity"/>
    <property type="evidence" value="ECO:0007669"/>
    <property type="project" value="InterPro"/>
</dbReference>
<dbReference type="HOGENOM" id="CLU_135915_1_1_0"/>
<protein>
    <recommendedName>
        <fullName evidence="8">MtN3 and saliva related transmembrane protein</fullName>
    </recommendedName>
</protein>
<proteinExistence type="predicted"/>
<evidence type="ECO:0008006" key="8">
    <source>
        <dbReference type="Google" id="ProtNLM"/>
    </source>
</evidence>
<organism evidence="6 7">
    <name type="scientific">Cetobacterium somerae ATCC BAA-474</name>
    <dbReference type="NCBI Taxonomy" id="1319815"/>
    <lineage>
        <taxon>Bacteria</taxon>
        <taxon>Fusobacteriati</taxon>
        <taxon>Fusobacteriota</taxon>
        <taxon>Fusobacteriia</taxon>
        <taxon>Fusobacteriales</taxon>
        <taxon>Fusobacteriaceae</taxon>
        <taxon>Cetobacterium</taxon>
    </lineage>
</organism>
<feature type="transmembrane region" description="Helical" evidence="5">
    <location>
        <begin position="63"/>
        <end position="80"/>
    </location>
</feature>
<evidence type="ECO:0000313" key="7">
    <source>
        <dbReference type="Proteomes" id="UP000017081"/>
    </source>
</evidence>
<feature type="transmembrane region" description="Helical" evidence="5">
    <location>
        <begin position="38"/>
        <end position="57"/>
    </location>
</feature>
<dbReference type="InterPro" id="IPR047662">
    <property type="entry name" value="SemiSWEET"/>
</dbReference>